<evidence type="ECO:0000313" key="2">
    <source>
        <dbReference type="Proteomes" id="UP000541444"/>
    </source>
</evidence>
<accession>A0A7J7LL04</accession>
<evidence type="ECO:0000313" key="1">
    <source>
        <dbReference type="EMBL" id="KAF6143317.1"/>
    </source>
</evidence>
<name>A0A7J7LL04_9MAGN</name>
<dbReference type="AlphaFoldDB" id="A0A7J7LL04"/>
<comment type="caution">
    <text evidence="1">The sequence shown here is derived from an EMBL/GenBank/DDBJ whole genome shotgun (WGS) entry which is preliminary data.</text>
</comment>
<keyword evidence="2" id="KW-1185">Reference proteome</keyword>
<sequence>MRGSFEHTYQLLTSFFIEVRFVNPDFVFNMQNTSCNDKRFTSYFWCFGSPKKSYKLLRPVVVIDGSFLKG</sequence>
<dbReference type="OrthoDB" id="1913873at2759"/>
<protein>
    <submittedName>
        <fullName evidence="1">Uncharacterized protein</fullName>
    </submittedName>
</protein>
<dbReference type="EMBL" id="JACGCM010002208">
    <property type="protein sequence ID" value="KAF6143317.1"/>
    <property type="molecule type" value="Genomic_DNA"/>
</dbReference>
<dbReference type="Proteomes" id="UP000541444">
    <property type="component" value="Unassembled WGS sequence"/>
</dbReference>
<organism evidence="1 2">
    <name type="scientific">Kingdonia uniflora</name>
    <dbReference type="NCBI Taxonomy" id="39325"/>
    <lineage>
        <taxon>Eukaryota</taxon>
        <taxon>Viridiplantae</taxon>
        <taxon>Streptophyta</taxon>
        <taxon>Embryophyta</taxon>
        <taxon>Tracheophyta</taxon>
        <taxon>Spermatophyta</taxon>
        <taxon>Magnoliopsida</taxon>
        <taxon>Ranunculales</taxon>
        <taxon>Circaeasteraceae</taxon>
        <taxon>Kingdonia</taxon>
    </lineage>
</organism>
<gene>
    <name evidence="1" type="ORF">GIB67_039100</name>
</gene>
<reference evidence="1 2" key="1">
    <citation type="journal article" date="2020" name="IScience">
        <title>Genome Sequencing of the Endangered Kingdonia uniflora (Circaeasteraceae, Ranunculales) Reveals Potential Mechanisms of Evolutionary Specialization.</title>
        <authorList>
            <person name="Sun Y."/>
            <person name="Deng T."/>
            <person name="Zhang A."/>
            <person name="Moore M.J."/>
            <person name="Landis J.B."/>
            <person name="Lin N."/>
            <person name="Zhang H."/>
            <person name="Zhang X."/>
            <person name="Huang J."/>
            <person name="Zhang X."/>
            <person name="Sun H."/>
            <person name="Wang H."/>
        </authorList>
    </citation>
    <scope>NUCLEOTIDE SEQUENCE [LARGE SCALE GENOMIC DNA]</scope>
    <source>
        <strain evidence="1">TB1705</strain>
        <tissue evidence="1">Leaf</tissue>
    </source>
</reference>
<proteinExistence type="predicted"/>